<dbReference type="SUPFAM" id="SSF51569">
    <property type="entry name" value="Aldolase"/>
    <property type="match status" value="1"/>
</dbReference>
<dbReference type="Proteomes" id="UP000295416">
    <property type="component" value="Unassembled WGS sequence"/>
</dbReference>
<evidence type="ECO:0000256" key="1">
    <source>
        <dbReference type="ARBA" id="ARBA00004761"/>
    </source>
</evidence>
<evidence type="ECO:0000256" key="3">
    <source>
        <dbReference type="ARBA" id="ARBA00011233"/>
    </source>
</evidence>
<keyword evidence="5" id="KW-0119">Carbohydrate metabolism</keyword>
<sequence>MNNKYEVLQTLTDAKIVAVIRGKHAEEAIQLSKAAAEGGIQAIEVTYTTPNAADIFRALEQTDVLLGAGSVLDPETARQAMLAGARFIVSPHFNQDIAILCNRYSVPYLPGCMTISDMVKALEAGCDVLKLFPASHFEPSFIRSIKGPLPNVNVMPTGGVNLDNVTEWLEAGAVAVGIASDLNKAYQKGGYQAVVNHSQSYVEKCAK</sequence>
<dbReference type="Gene3D" id="3.20.20.70">
    <property type="entry name" value="Aldolase class I"/>
    <property type="match status" value="1"/>
</dbReference>
<evidence type="ECO:0000313" key="7">
    <source>
        <dbReference type="Proteomes" id="UP000295416"/>
    </source>
</evidence>
<dbReference type="RefSeq" id="WP_132747811.1">
    <property type="nucleotide sequence ID" value="NZ_SLXK01000044.1"/>
</dbReference>
<dbReference type="GO" id="GO:0016829">
    <property type="term" value="F:lyase activity"/>
    <property type="evidence" value="ECO:0007669"/>
    <property type="project" value="UniProtKB-KW"/>
</dbReference>
<evidence type="ECO:0000256" key="5">
    <source>
        <dbReference type="ARBA" id="ARBA00023277"/>
    </source>
</evidence>
<evidence type="ECO:0000313" key="6">
    <source>
        <dbReference type="EMBL" id="TCP21285.1"/>
    </source>
</evidence>
<gene>
    <name evidence="6" type="ORF">EV207_14410</name>
</gene>
<dbReference type="EMBL" id="SLXK01000044">
    <property type="protein sequence ID" value="TCP21285.1"/>
    <property type="molecule type" value="Genomic_DNA"/>
</dbReference>
<comment type="similarity">
    <text evidence="2">Belongs to the KHG/KDPG aldolase family.</text>
</comment>
<name>A0A4R2NJ86_9BACL</name>
<comment type="subunit">
    <text evidence="3">Homotrimer.</text>
</comment>
<evidence type="ECO:0000256" key="2">
    <source>
        <dbReference type="ARBA" id="ARBA00006906"/>
    </source>
</evidence>
<accession>A0A4R2NJ86</accession>
<dbReference type="InterPro" id="IPR013785">
    <property type="entry name" value="Aldolase_TIM"/>
</dbReference>
<dbReference type="NCBIfam" id="TIGR01182">
    <property type="entry name" value="eda"/>
    <property type="match status" value="1"/>
</dbReference>
<keyword evidence="7" id="KW-1185">Reference proteome</keyword>
<dbReference type="Pfam" id="PF01081">
    <property type="entry name" value="Aldolase"/>
    <property type="match status" value="1"/>
</dbReference>
<reference evidence="6 7" key="1">
    <citation type="submission" date="2019-03" db="EMBL/GenBank/DDBJ databases">
        <title>Genomic Encyclopedia of Type Strains, Phase IV (KMG-IV): sequencing the most valuable type-strain genomes for metagenomic binning, comparative biology and taxonomic classification.</title>
        <authorList>
            <person name="Goeker M."/>
        </authorList>
    </citation>
    <scope>NUCLEOTIDE SEQUENCE [LARGE SCALE GENOMIC DNA]</scope>
    <source>
        <strain evidence="6 7">DSM 19377</strain>
    </source>
</reference>
<dbReference type="NCBIfam" id="NF005119">
    <property type="entry name" value="PRK06552.1"/>
    <property type="match status" value="1"/>
</dbReference>
<keyword evidence="4" id="KW-0456">Lyase</keyword>
<proteinExistence type="inferred from homology"/>
<protein>
    <submittedName>
        <fullName evidence="6">2-dehydro-3-deoxyphosphogluconate aldolase/(4S)-4-hydroxy-2-oxoglutarate aldolase</fullName>
    </submittedName>
</protein>
<evidence type="ECO:0000256" key="4">
    <source>
        <dbReference type="ARBA" id="ARBA00023239"/>
    </source>
</evidence>
<comment type="pathway">
    <text evidence="1">Carbohydrate acid metabolism.</text>
</comment>
<dbReference type="CDD" id="cd00452">
    <property type="entry name" value="KDPG_aldolase"/>
    <property type="match status" value="1"/>
</dbReference>
<dbReference type="InterPro" id="IPR000887">
    <property type="entry name" value="Aldlse_KDPG_KHG"/>
</dbReference>
<dbReference type="PANTHER" id="PTHR30246:SF1">
    <property type="entry name" value="2-DEHYDRO-3-DEOXY-6-PHOSPHOGALACTONATE ALDOLASE-RELATED"/>
    <property type="match status" value="1"/>
</dbReference>
<dbReference type="OrthoDB" id="9802667at2"/>
<organism evidence="6 7">
    <name type="scientific">Scopulibacillus darangshiensis</name>
    <dbReference type="NCBI Taxonomy" id="442528"/>
    <lineage>
        <taxon>Bacteria</taxon>
        <taxon>Bacillati</taxon>
        <taxon>Bacillota</taxon>
        <taxon>Bacilli</taxon>
        <taxon>Bacillales</taxon>
        <taxon>Sporolactobacillaceae</taxon>
        <taxon>Scopulibacillus</taxon>
    </lineage>
</organism>
<dbReference type="AlphaFoldDB" id="A0A4R2NJ86"/>
<comment type="caution">
    <text evidence="6">The sequence shown here is derived from an EMBL/GenBank/DDBJ whole genome shotgun (WGS) entry which is preliminary data.</text>
</comment>
<dbReference type="PANTHER" id="PTHR30246">
    <property type="entry name" value="2-KETO-3-DEOXY-6-PHOSPHOGLUCONATE ALDOLASE"/>
    <property type="match status" value="1"/>
</dbReference>